<dbReference type="GO" id="GO:0004672">
    <property type="term" value="F:protein kinase activity"/>
    <property type="evidence" value="ECO:0007669"/>
    <property type="project" value="InterPro"/>
</dbReference>
<sequence>MSSKQTKQSTTLIIAAIIVVIFVVVLGALIYRYRCMRPSRSLMSFYENERSDKLFQSIKGKKKKGYQIKDNFSVLESEVRFPDSSKATSWIGKSGLRELQKEQMNNRLKAQYDAYSDAMKIATNFCRASTRERKIRDSLPCIGARNDMKFYYPIIDEKIDKVELRKIKLYSIVCCAHKSVTYRIVLLVHICLNKCPSFNAQLLTSLQKNFENPLGDVNVESLSLGTCRPIDFTDNKQFLAFQFTLQTLKVHFTNKQKKKSKMKAHPYLANMYEVELSRDKEHLFLFQDLEKNGSLRDRIYEQDLSRPYDEKYSRPGKPLDLNTIRRYGRQILEAMRYLSSCGIIHYHLHTGNIIVSSNDGDVYLSNIENNFLGLLPKHPYHKFASVFYKQNSLNIFNKYIYVFHLHGDLVAELCLFGYVLFEMAAGMQSPTPSPLDSLHELPKKLPSPVVNVLGRIFGDKSLGTVRQISDLMDDPLFVAKNAPPLDVEQYLALRKENEQVEYLRAASVAQCLRTYSKEVLDSNSPKRFNDKLPTLAIRKKKKEKK</sequence>
<feature type="domain" description="Protein kinase" evidence="2">
    <location>
        <begin position="203"/>
        <end position="545"/>
    </location>
</feature>
<keyword evidence="4" id="KW-1185">Reference proteome</keyword>
<keyword evidence="1" id="KW-0472">Membrane</keyword>
<dbReference type="InterPro" id="IPR011009">
    <property type="entry name" value="Kinase-like_dom_sf"/>
</dbReference>
<dbReference type="EMBL" id="ASPP01006716">
    <property type="protein sequence ID" value="ETO28349.1"/>
    <property type="molecule type" value="Genomic_DNA"/>
</dbReference>
<feature type="transmembrane region" description="Helical" evidence="1">
    <location>
        <begin position="12"/>
        <end position="33"/>
    </location>
</feature>
<gene>
    <name evidence="3" type="ORF">RFI_08782</name>
</gene>
<evidence type="ECO:0000313" key="3">
    <source>
        <dbReference type="EMBL" id="ETO28349.1"/>
    </source>
</evidence>
<comment type="caution">
    <text evidence="3">The sequence shown here is derived from an EMBL/GenBank/DDBJ whole genome shotgun (WGS) entry which is preliminary data.</text>
</comment>
<dbReference type="OrthoDB" id="41200at2759"/>
<keyword evidence="1" id="KW-0812">Transmembrane</keyword>
<organism evidence="3 4">
    <name type="scientific">Reticulomyxa filosa</name>
    <dbReference type="NCBI Taxonomy" id="46433"/>
    <lineage>
        <taxon>Eukaryota</taxon>
        <taxon>Sar</taxon>
        <taxon>Rhizaria</taxon>
        <taxon>Retaria</taxon>
        <taxon>Foraminifera</taxon>
        <taxon>Monothalamids</taxon>
        <taxon>Reticulomyxidae</taxon>
        <taxon>Reticulomyxa</taxon>
    </lineage>
</organism>
<reference evidence="3 4" key="1">
    <citation type="journal article" date="2013" name="Curr. Biol.">
        <title>The Genome of the Foraminiferan Reticulomyxa filosa.</title>
        <authorList>
            <person name="Glockner G."/>
            <person name="Hulsmann N."/>
            <person name="Schleicher M."/>
            <person name="Noegel A.A."/>
            <person name="Eichinger L."/>
            <person name="Gallinger C."/>
            <person name="Pawlowski J."/>
            <person name="Sierra R."/>
            <person name="Euteneuer U."/>
            <person name="Pillet L."/>
            <person name="Moustafa A."/>
            <person name="Platzer M."/>
            <person name="Groth M."/>
            <person name="Szafranski K."/>
            <person name="Schliwa M."/>
        </authorList>
    </citation>
    <scope>NUCLEOTIDE SEQUENCE [LARGE SCALE GENOMIC DNA]</scope>
</reference>
<keyword evidence="1" id="KW-1133">Transmembrane helix</keyword>
<dbReference type="SMART" id="SM00220">
    <property type="entry name" value="S_TKc"/>
    <property type="match status" value="1"/>
</dbReference>
<protein>
    <recommendedName>
        <fullName evidence="2">Protein kinase domain-containing protein</fullName>
    </recommendedName>
</protein>
<evidence type="ECO:0000259" key="2">
    <source>
        <dbReference type="PROSITE" id="PS50011"/>
    </source>
</evidence>
<dbReference type="InterPro" id="IPR000719">
    <property type="entry name" value="Prot_kinase_dom"/>
</dbReference>
<dbReference type="AlphaFoldDB" id="X6NRK0"/>
<dbReference type="GO" id="GO:0005524">
    <property type="term" value="F:ATP binding"/>
    <property type="evidence" value="ECO:0007669"/>
    <property type="project" value="InterPro"/>
</dbReference>
<name>X6NRK0_RETFI</name>
<proteinExistence type="predicted"/>
<dbReference type="InterPro" id="IPR001245">
    <property type="entry name" value="Ser-Thr/Tyr_kinase_cat_dom"/>
</dbReference>
<dbReference type="PROSITE" id="PS50011">
    <property type="entry name" value="PROTEIN_KINASE_DOM"/>
    <property type="match status" value="1"/>
</dbReference>
<dbReference type="SUPFAM" id="SSF56112">
    <property type="entry name" value="Protein kinase-like (PK-like)"/>
    <property type="match status" value="1"/>
</dbReference>
<dbReference type="Pfam" id="PF07714">
    <property type="entry name" value="PK_Tyr_Ser-Thr"/>
    <property type="match status" value="1"/>
</dbReference>
<evidence type="ECO:0000313" key="4">
    <source>
        <dbReference type="Proteomes" id="UP000023152"/>
    </source>
</evidence>
<dbReference type="Proteomes" id="UP000023152">
    <property type="component" value="Unassembled WGS sequence"/>
</dbReference>
<dbReference type="Gene3D" id="1.10.510.10">
    <property type="entry name" value="Transferase(Phosphotransferase) domain 1"/>
    <property type="match status" value="1"/>
</dbReference>
<accession>X6NRK0</accession>
<evidence type="ECO:0000256" key="1">
    <source>
        <dbReference type="SAM" id="Phobius"/>
    </source>
</evidence>